<evidence type="ECO:0008006" key="5">
    <source>
        <dbReference type="Google" id="ProtNLM"/>
    </source>
</evidence>
<evidence type="ECO:0000313" key="1">
    <source>
        <dbReference type="EMBL" id="GFP21709.1"/>
    </source>
</evidence>
<evidence type="ECO:0000313" key="3">
    <source>
        <dbReference type="Proteomes" id="UP000576480"/>
    </source>
</evidence>
<protein>
    <recommendedName>
        <fullName evidence="5">DUF177 domain-containing protein</fullName>
    </recommendedName>
</protein>
<evidence type="ECO:0000313" key="4">
    <source>
        <dbReference type="Proteomes" id="UP000580051"/>
    </source>
</evidence>
<accession>A0A6V8NMV3</accession>
<dbReference type="InterPro" id="IPR003772">
    <property type="entry name" value="YceD"/>
</dbReference>
<dbReference type="EMBL" id="BLRV01000087">
    <property type="protein sequence ID" value="GFP21709.1"/>
    <property type="molecule type" value="Genomic_DNA"/>
</dbReference>
<organism evidence="1 4">
    <name type="scientific">Candidatus Hakubella thermalkaliphila</name>
    <dbReference type="NCBI Taxonomy" id="2754717"/>
    <lineage>
        <taxon>Bacteria</taxon>
        <taxon>Bacillati</taxon>
        <taxon>Actinomycetota</taxon>
        <taxon>Actinomycetota incertae sedis</taxon>
        <taxon>Candidatus Hakubellales</taxon>
        <taxon>Candidatus Hakubellaceae</taxon>
        <taxon>Candidatus Hakubella</taxon>
    </lineage>
</organism>
<dbReference type="RefSeq" id="WP_176226811.1">
    <property type="nucleotide sequence ID" value="NZ_BLRV01000087.1"/>
</dbReference>
<sequence>MKNSKYTLDLKDFLEDKKTAEFHIRDYLHFPNLLLSEEGFQGDFHIHLLVSWVEEKILLSGSIEGEVETTCVRCADPALFHLQTSFTIPVVGVAKDQEMDLEDDEVIYLEHNLLDVEQIIRENIILSVPLSVLCQEDCLGLCPVCGQNRNLGQCACQQETTDIRMEGFQEKLSRLLKEMVVKEESASTQKEDVQVSKK</sequence>
<dbReference type="Proteomes" id="UP000580051">
    <property type="component" value="Unassembled WGS sequence"/>
</dbReference>
<reference evidence="3 4" key="1">
    <citation type="journal article" date="2020" name="Front. Microbiol.">
        <title>Single-cell genomics of novel Actinobacteria with the Wood-Ljungdahl pathway discovered in a serpentinizing system.</title>
        <authorList>
            <person name="Merino N."/>
            <person name="Kawai M."/>
            <person name="Boyd E.S."/>
            <person name="Colman D.R."/>
            <person name="McGlynn S.E."/>
            <person name="Nealson K.H."/>
            <person name="Kurokawa K."/>
            <person name="Hongoh Y."/>
        </authorList>
    </citation>
    <scope>NUCLEOTIDE SEQUENCE [LARGE SCALE GENOMIC DNA]</scope>
    <source>
        <strain evidence="1 4">S06</strain>
        <strain evidence="2 3">S43</strain>
    </source>
</reference>
<evidence type="ECO:0000313" key="2">
    <source>
        <dbReference type="EMBL" id="GFP35447.1"/>
    </source>
</evidence>
<name>A0A6V8NMV3_9ACTN</name>
<dbReference type="AlphaFoldDB" id="A0A6V8NMV3"/>
<dbReference type="PANTHER" id="PTHR34374:SF1">
    <property type="entry name" value="LARGE RIBOSOMAL RNA SUBUNIT ACCUMULATION PROTEIN YCED HOMOLOG 1, CHLOROPLASTIC"/>
    <property type="match status" value="1"/>
</dbReference>
<dbReference type="EMBL" id="BLSB01000106">
    <property type="protein sequence ID" value="GFP35447.1"/>
    <property type="molecule type" value="Genomic_DNA"/>
</dbReference>
<gene>
    <name evidence="1" type="ORF">HKBW3S06_00936</name>
    <name evidence="2" type="ORF">HKBW3S43_01238</name>
</gene>
<comment type="caution">
    <text evidence="1">The sequence shown here is derived from an EMBL/GenBank/DDBJ whole genome shotgun (WGS) entry which is preliminary data.</text>
</comment>
<dbReference type="Proteomes" id="UP000576480">
    <property type="component" value="Unassembled WGS sequence"/>
</dbReference>
<proteinExistence type="predicted"/>
<dbReference type="Pfam" id="PF02620">
    <property type="entry name" value="YceD"/>
    <property type="match status" value="1"/>
</dbReference>
<dbReference type="PANTHER" id="PTHR34374">
    <property type="entry name" value="LARGE RIBOSOMAL RNA SUBUNIT ACCUMULATION PROTEIN YCED HOMOLOG 1, CHLOROPLASTIC"/>
    <property type="match status" value="1"/>
</dbReference>